<keyword evidence="1" id="KW-0732">Signal</keyword>
<feature type="chain" id="PRO_5021508045" description="Granulins domain-containing protein" evidence="1">
    <location>
        <begin position="26"/>
        <end position="132"/>
    </location>
</feature>
<gene>
    <name evidence="2" type="ORF">AVEN_39294_1</name>
</gene>
<organism evidence="2 3">
    <name type="scientific">Araneus ventricosus</name>
    <name type="common">Orbweaver spider</name>
    <name type="synonym">Epeira ventricosa</name>
    <dbReference type="NCBI Taxonomy" id="182803"/>
    <lineage>
        <taxon>Eukaryota</taxon>
        <taxon>Metazoa</taxon>
        <taxon>Ecdysozoa</taxon>
        <taxon>Arthropoda</taxon>
        <taxon>Chelicerata</taxon>
        <taxon>Arachnida</taxon>
        <taxon>Araneae</taxon>
        <taxon>Araneomorphae</taxon>
        <taxon>Entelegynae</taxon>
        <taxon>Araneoidea</taxon>
        <taxon>Araneidae</taxon>
        <taxon>Araneus</taxon>
    </lineage>
</organism>
<sequence>YLSFLEKMSLRLISIICLLVGLANSYMCPDGNSCKSGVCCPRSLSRLSFECCMQGFGCWFLGGCYLAPKRTKLDRDNYIPPSEPKDVSSIESAFDSSEEIADFQMGFIKNLWIKVVDPLLEKITNKILPSRQ</sequence>
<reference evidence="2 3" key="1">
    <citation type="journal article" date="2019" name="Sci. Rep.">
        <title>Orb-weaving spider Araneus ventricosus genome elucidates the spidroin gene catalogue.</title>
        <authorList>
            <person name="Kono N."/>
            <person name="Nakamura H."/>
            <person name="Ohtoshi R."/>
            <person name="Moran D.A.P."/>
            <person name="Shinohara A."/>
            <person name="Yoshida Y."/>
            <person name="Fujiwara M."/>
            <person name="Mori M."/>
            <person name="Tomita M."/>
            <person name="Arakawa K."/>
        </authorList>
    </citation>
    <scope>NUCLEOTIDE SEQUENCE [LARGE SCALE GENOMIC DNA]</scope>
</reference>
<feature type="signal peptide" evidence="1">
    <location>
        <begin position="1"/>
        <end position="25"/>
    </location>
</feature>
<dbReference type="EMBL" id="BGPR01012866">
    <property type="protein sequence ID" value="GBN58093.1"/>
    <property type="molecule type" value="Genomic_DNA"/>
</dbReference>
<evidence type="ECO:0000313" key="2">
    <source>
        <dbReference type="EMBL" id="GBN58093.1"/>
    </source>
</evidence>
<accession>A0A4Y2Q4M7</accession>
<evidence type="ECO:0000256" key="1">
    <source>
        <dbReference type="SAM" id="SignalP"/>
    </source>
</evidence>
<protein>
    <recommendedName>
        <fullName evidence="4">Granulins domain-containing protein</fullName>
    </recommendedName>
</protein>
<evidence type="ECO:0000313" key="3">
    <source>
        <dbReference type="Proteomes" id="UP000499080"/>
    </source>
</evidence>
<dbReference type="AlphaFoldDB" id="A0A4Y2Q4M7"/>
<proteinExistence type="predicted"/>
<comment type="caution">
    <text evidence="2">The sequence shown here is derived from an EMBL/GenBank/DDBJ whole genome shotgun (WGS) entry which is preliminary data.</text>
</comment>
<keyword evidence="3" id="KW-1185">Reference proteome</keyword>
<dbReference type="Proteomes" id="UP000499080">
    <property type="component" value="Unassembled WGS sequence"/>
</dbReference>
<name>A0A4Y2Q4M7_ARAVE</name>
<feature type="non-terminal residue" evidence="2">
    <location>
        <position position="1"/>
    </location>
</feature>
<evidence type="ECO:0008006" key="4">
    <source>
        <dbReference type="Google" id="ProtNLM"/>
    </source>
</evidence>